<dbReference type="Gene3D" id="3.80.10.10">
    <property type="entry name" value="Ribonuclease Inhibitor"/>
    <property type="match status" value="1"/>
</dbReference>
<accession>A0A9W8M7X1</accession>
<name>A0A9W8M7X1_9AGAR</name>
<reference evidence="1" key="1">
    <citation type="submission" date="2022-06" db="EMBL/GenBank/DDBJ databases">
        <title>Genome Sequence of Candolleomyces eurysporus.</title>
        <authorList>
            <person name="Buettner E."/>
        </authorList>
    </citation>
    <scope>NUCLEOTIDE SEQUENCE</scope>
    <source>
        <strain evidence="1">VTCC 930004</strain>
    </source>
</reference>
<sequence>MPSRTFSITTSPLPKLKQYFKQGQPQTPAVASQTPSYIEALPSHVVHEIGVQCESLCDVLSLSLCSSRMRSLLAPYLYSNVELKTNKQCKSTLVFLSKHPEIARYVRRLVVSPNKLEWTVPGEEIHEGLVADLITRISPNLRSLETFLWEGWEMPTDDLWASLRKSCPRLKGVGSTIGLNPLNPASELFNFSDLRQFSLSVKSRSVDWLANGPPKTEKLPRRLWEMLFERCPRLEELSLSAVAPAHRLFDVRTVVLGRWSRLKSITLGDMVLQSGSKDDNSSVTDYQAFSKFFATHPRLKHIALQQAVGSPTFPSSFALPFSALTRLESFHGPLKYLRSIPHPENIRHLTLTSLHHATSSFNPTFNALQDFPNIETLSVWVDLSFTGQLNMQDESQLFTPFLMACPVLRHLNIMCFTRPTFRVVSPFCYILLHPSLIAITEGIFSSTAQRP</sequence>
<proteinExistence type="predicted"/>
<protein>
    <recommendedName>
        <fullName evidence="3">F-box domain-containing protein</fullName>
    </recommendedName>
</protein>
<organism evidence="1 2">
    <name type="scientific">Candolleomyces eurysporus</name>
    <dbReference type="NCBI Taxonomy" id="2828524"/>
    <lineage>
        <taxon>Eukaryota</taxon>
        <taxon>Fungi</taxon>
        <taxon>Dikarya</taxon>
        <taxon>Basidiomycota</taxon>
        <taxon>Agaricomycotina</taxon>
        <taxon>Agaricomycetes</taxon>
        <taxon>Agaricomycetidae</taxon>
        <taxon>Agaricales</taxon>
        <taxon>Agaricineae</taxon>
        <taxon>Psathyrellaceae</taxon>
        <taxon>Candolleomyces</taxon>
    </lineage>
</organism>
<feature type="non-terminal residue" evidence="1">
    <location>
        <position position="1"/>
    </location>
</feature>
<gene>
    <name evidence="1" type="ORF">H1R20_g14978</name>
</gene>
<dbReference type="InterPro" id="IPR032675">
    <property type="entry name" value="LRR_dom_sf"/>
</dbReference>
<dbReference type="Proteomes" id="UP001140091">
    <property type="component" value="Unassembled WGS sequence"/>
</dbReference>
<comment type="caution">
    <text evidence="1">The sequence shown here is derived from an EMBL/GenBank/DDBJ whole genome shotgun (WGS) entry which is preliminary data.</text>
</comment>
<dbReference type="OrthoDB" id="2847287at2759"/>
<evidence type="ECO:0008006" key="3">
    <source>
        <dbReference type="Google" id="ProtNLM"/>
    </source>
</evidence>
<dbReference type="SUPFAM" id="SSF52047">
    <property type="entry name" value="RNI-like"/>
    <property type="match status" value="1"/>
</dbReference>
<dbReference type="EMBL" id="JANBPK010001513">
    <property type="protein sequence ID" value="KAJ2922115.1"/>
    <property type="molecule type" value="Genomic_DNA"/>
</dbReference>
<evidence type="ECO:0000313" key="1">
    <source>
        <dbReference type="EMBL" id="KAJ2922115.1"/>
    </source>
</evidence>
<keyword evidence="2" id="KW-1185">Reference proteome</keyword>
<evidence type="ECO:0000313" key="2">
    <source>
        <dbReference type="Proteomes" id="UP001140091"/>
    </source>
</evidence>
<dbReference type="AlphaFoldDB" id="A0A9W8M7X1"/>